<gene>
    <name evidence="2" type="ORF">IAA63_13010</name>
</gene>
<dbReference type="Proteomes" id="UP000886723">
    <property type="component" value="Unassembled WGS sequence"/>
</dbReference>
<proteinExistence type="predicted"/>
<name>A0A9D1T7M2_9FIRM</name>
<dbReference type="NCBIfam" id="TIGR03733">
    <property type="entry name" value="lanti_perm_MutG"/>
    <property type="match status" value="1"/>
</dbReference>
<reference evidence="2" key="2">
    <citation type="journal article" date="2021" name="PeerJ">
        <title>Extensive microbial diversity within the chicken gut microbiome revealed by metagenomics and culture.</title>
        <authorList>
            <person name="Gilroy R."/>
            <person name="Ravi A."/>
            <person name="Getino M."/>
            <person name="Pursley I."/>
            <person name="Horton D.L."/>
            <person name="Alikhan N.F."/>
            <person name="Baker D."/>
            <person name="Gharbi K."/>
            <person name="Hall N."/>
            <person name="Watson M."/>
            <person name="Adriaenssens E.M."/>
            <person name="Foster-Nyarko E."/>
            <person name="Jarju S."/>
            <person name="Secka A."/>
            <person name="Antonio M."/>
            <person name="Oren A."/>
            <person name="Chaudhuri R.R."/>
            <person name="La Ragione R."/>
            <person name="Hildebrand F."/>
            <person name="Pallen M.J."/>
        </authorList>
    </citation>
    <scope>NUCLEOTIDE SEQUENCE</scope>
    <source>
        <strain evidence="2">ChiBcec2-4451</strain>
    </source>
</reference>
<comment type="caution">
    <text evidence="2">The sequence shown here is derived from an EMBL/GenBank/DDBJ whole genome shotgun (WGS) entry which is preliminary data.</text>
</comment>
<dbReference type="AlphaFoldDB" id="A0A9D1T7M2"/>
<keyword evidence="1" id="KW-1133">Transmembrane helix</keyword>
<dbReference type="CDD" id="cd21808">
    <property type="entry name" value="ABC-2_lan_permease_MutG"/>
    <property type="match status" value="1"/>
</dbReference>
<sequence>MRGIGRLLKSEAIRLERTPLLWVHLIVPLLGAAVFLGYYSFSGWGSAAKVQAYLQVVSCSWPFLCGIICALAEEMEAEGGWQNFLILPQRKYQALLAKWLVLLVAGFMACLLAVLGFAAVYRFFPEGTVFPFSVYLQEAVLIWLGQAVVYLLHLALSLRFGKTVSIGVGTAGSLLAFLMLTGLGDGIWMFFPWAWSCRGCSYLLLYAAGSGPNFTLNPSVKMEGIFCLVMGLVLTAVIFVWFSHYEGRRNLEE</sequence>
<keyword evidence="1" id="KW-0472">Membrane</keyword>
<evidence type="ECO:0000313" key="3">
    <source>
        <dbReference type="Proteomes" id="UP000886723"/>
    </source>
</evidence>
<organism evidence="2 3">
    <name type="scientific">Candidatus Pullilachnospira stercoravium</name>
    <dbReference type="NCBI Taxonomy" id="2840913"/>
    <lineage>
        <taxon>Bacteria</taxon>
        <taxon>Bacillati</taxon>
        <taxon>Bacillota</taxon>
        <taxon>Clostridia</taxon>
        <taxon>Lachnospirales</taxon>
        <taxon>Lachnospiraceae</taxon>
        <taxon>Lachnospiraceae incertae sedis</taxon>
        <taxon>Candidatus Pullilachnospira</taxon>
    </lineage>
</organism>
<keyword evidence="1" id="KW-0812">Transmembrane</keyword>
<feature type="transmembrane region" description="Helical" evidence="1">
    <location>
        <begin position="220"/>
        <end position="242"/>
    </location>
</feature>
<feature type="transmembrane region" description="Helical" evidence="1">
    <location>
        <begin position="99"/>
        <end position="124"/>
    </location>
</feature>
<feature type="transmembrane region" description="Helical" evidence="1">
    <location>
        <begin position="21"/>
        <end position="41"/>
    </location>
</feature>
<feature type="transmembrane region" description="Helical" evidence="1">
    <location>
        <begin position="130"/>
        <end position="152"/>
    </location>
</feature>
<dbReference type="Pfam" id="PF12730">
    <property type="entry name" value="ABC2_membrane_4"/>
    <property type="match status" value="1"/>
</dbReference>
<feature type="transmembrane region" description="Helical" evidence="1">
    <location>
        <begin position="53"/>
        <end position="72"/>
    </location>
</feature>
<evidence type="ECO:0000256" key="1">
    <source>
        <dbReference type="SAM" id="Phobius"/>
    </source>
</evidence>
<protein>
    <submittedName>
        <fullName evidence="2">Lantibiotic immunity ABC transporter MutG family permease subunit</fullName>
    </submittedName>
</protein>
<reference evidence="2" key="1">
    <citation type="submission" date="2020-10" db="EMBL/GenBank/DDBJ databases">
        <authorList>
            <person name="Gilroy R."/>
        </authorList>
    </citation>
    <scope>NUCLEOTIDE SEQUENCE</scope>
    <source>
        <strain evidence="2">ChiBcec2-4451</strain>
    </source>
</reference>
<dbReference type="InterPro" id="IPR022294">
    <property type="entry name" value="ABC-transptr_permeasesu"/>
</dbReference>
<evidence type="ECO:0000313" key="2">
    <source>
        <dbReference type="EMBL" id="HIV14039.1"/>
    </source>
</evidence>
<accession>A0A9D1T7M2</accession>
<dbReference type="EMBL" id="DVON01000278">
    <property type="protein sequence ID" value="HIV14039.1"/>
    <property type="molecule type" value="Genomic_DNA"/>
</dbReference>